<dbReference type="PROSITE" id="PS50011">
    <property type="entry name" value="PROTEIN_KINASE_DOM"/>
    <property type="match status" value="1"/>
</dbReference>
<evidence type="ECO:0000313" key="4">
    <source>
        <dbReference type="Proteomes" id="UP001608902"/>
    </source>
</evidence>
<name>A0ABD6EDM7_9BILA</name>
<dbReference type="Proteomes" id="UP001608902">
    <property type="component" value="Unassembled WGS sequence"/>
</dbReference>
<sequence>MGAHGSVPSSDVQIGEEVSRSSSIYRVWTDVASCVTPNGDQATIFSRKFKSTDSKDIRSFFENGIKIARQIRHPYVVKYIDSRITDEEAVLITERVQILDIAIDSLSPIEIHTGLITILNALVFLHSKAGLCHNNVCPSSVFVTSDKRWKLCGFECAQKAENIEHWVQSDFVRSIKEADFAPPEDKLMLAGSVPPTARDSFAFGKLILFAVDLISDCDSFSGFPLLSLKEVASQLTSENPSVRGELSSFLENPAFSNDVTSIDNVLRTIHSQSDSEKDRFFSDLVDRLRLIPQEIVANQLVPVLLSRYVLLERRSHHFLLPTLLRPLSRRDESDSCIGILNPQLYRMHIIPQILKILRVHEVSVRLNILAHFGTFVQYLSINELENVVLKELKASLLDTDDRLVSASLCALADVVPILGGAAVTERKHVKSFADGTPKVHDVHTSVCHTRRLPVSPISLRLDELPELESISPTYSDMNDTVAETPPGTSSIKLRLLSESEQTYQDDVSNRTEEDRNVWNWEEESSDTVEEKTSTIHTIHEFPNSESGHESDVECHSVHENITVCEKPNSPDSVKQNITESHLGTMNAVDLKYRVPNIGEIPEPDLEDILFAEMEPVIEKKSVSLEDALRIATNSEKPQSAESRFALVVEQNESHEIARFMSFLQRFIPLIVKRISKMRERGQ</sequence>
<proteinExistence type="inferred from homology"/>
<dbReference type="AlphaFoldDB" id="A0ABD6EDM7"/>
<dbReference type="PANTHER" id="PTHR12984">
    <property type="entry name" value="SCY1-RELATED S/T PROTEIN KINASE-LIKE"/>
    <property type="match status" value="1"/>
</dbReference>
<comment type="caution">
    <text evidence="3">The sequence shown here is derived from an EMBL/GenBank/DDBJ whole genome shotgun (WGS) entry which is preliminary data.</text>
</comment>
<dbReference type="PANTHER" id="PTHR12984:SF15">
    <property type="entry name" value="PROTEIN-ASSOCIATING WITH THE CARBOXYL-TERMINAL DOMAIN OF EZRIN"/>
    <property type="match status" value="1"/>
</dbReference>
<evidence type="ECO:0000259" key="2">
    <source>
        <dbReference type="PROSITE" id="PS50011"/>
    </source>
</evidence>
<protein>
    <recommendedName>
        <fullName evidence="2">Protein kinase domain-containing protein</fullName>
    </recommendedName>
</protein>
<dbReference type="SUPFAM" id="SSF48371">
    <property type="entry name" value="ARM repeat"/>
    <property type="match status" value="1"/>
</dbReference>
<evidence type="ECO:0000313" key="3">
    <source>
        <dbReference type="EMBL" id="MFH4978104.1"/>
    </source>
</evidence>
<gene>
    <name evidence="3" type="ORF">AB6A40_004813</name>
</gene>
<dbReference type="SUPFAM" id="SSF56112">
    <property type="entry name" value="Protein kinase-like (PK-like)"/>
    <property type="match status" value="1"/>
</dbReference>
<comment type="similarity">
    <text evidence="1">Belongs to the protein kinase superfamily.</text>
</comment>
<dbReference type="EMBL" id="JBGFUD010002868">
    <property type="protein sequence ID" value="MFH4978104.1"/>
    <property type="molecule type" value="Genomic_DNA"/>
</dbReference>
<dbReference type="InterPro" id="IPR000719">
    <property type="entry name" value="Prot_kinase_dom"/>
</dbReference>
<dbReference type="Gene3D" id="3.30.200.20">
    <property type="entry name" value="Phosphorylase Kinase, domain 1"/>
    <property type="match status" value="1"/>
</dbReference>
<dbReference type="InterPro" id="IPR011009">
    <property type="entry name" value="Kinase-like_dom_sf"/>
</dbReference>
<dbReference type="Pfam" id="PF00069">
    <property type="entry name" value="Pkinase"/>
    <property type="match status" value="1"/>
</dbReference>
<keyword evidence="4" id="KW-1185">Reference proteome</keyword>
<dbReference type="SMART" id="SM00220">
    <property type="entry name" value="S_TKc"/>
    <property type="match status" value="1"/>
</dbReference>
<dbReference type="InterPro" id="IPR051177">
    <property type="entry name" value="CIK-Related_Protein"/>
</dbReference>
<dbReference type="InterPro" id="IPR016024">
    <property type="entry name" value="ARM-type_fold"/>
</dbReference>
<feature type="domain" description="Protein kinase" evidence="2">
    <location>
        <begin position="1"/>
        <end position="319"/>
    </location>
</feature>
<dbReference type="Gene3D" id="1.25.10.10">
    <property type="entry name" value="Leucine-rich Repeat Variant"/>
    <property type="match status" value="1"/>
</dbReference>
<dbReference type="Gene3D" id="1.10.510.10">
    <property type="entry name" value="Transferase(Phosphotransferase) domain 1"/>
    <property type="match status" value="1"/>
</dbReference>
<dbReference type="InterPro" id="IPR011989">
    <property type="entry name" value="ARM-like"/>
</dbReference>
<reference evidence="3 4" key="1">
    <citation type="submission" date="2024-08" db="EMBL/GenBank/DDBJ databases">
        <title>Gnathostoma spinigerum genome.</title>
        <authorList>
            <person name="Gonzalez-Bertolin B."/>
            <person name="Monzon S."/>
            <person name="Zaballos A."/>
            <person name="Jimenez P."/>
            <person name="Dekumyoy P."/>
            <person name="Varona S."/>
            <person name="Cuesta I."/>
            <person name="Sumanam S."/>
            <person name="Adisakwattana P."/>
            <person name="Gasser R.B."/>
            <person name="Hernandez-Gonzalez A."/>
            <person name="Young N.D."/>
            <person name="Perteguer M.J."/>
        </authorList>
    </citation>
    <scope>NUCLEOTIDE SEQUENCE [LARGE SCALE GENOMIC DNA]</scope>
    <source>
        <strain evidence="3">AL3</strain>
        <tissue evidence="3">Liver</tissue>
    </source>
</reference>
<accession>A0ABD6EDM7</accession>
<organism evidence="3 4">
    <name type="scientific">Gnathostoma spinigerum</name>
    <dbReference type="NCBI Taxonomy" id="75299"/>
    <lineage>
        <taxon>Eukaryota</taxon>
        <taxon>Metazoa</taxon>
        <taxon>Ecdysozoa</taxon>
        <taxon>Nematoda</taxon>
        <taxon>Chromadorea</taxon>
        <taxon>Rhabditida</taxon>
        <taxon>Spirurina</taxon>
        <taxon>Gnathostomatomorpha</taxon>
        <taxon>Gnathostomatoidea</taxon>
        <taxon>Gnathostomatidae</taxon>
        <taxon>Gnathostoma</taxon>
    </lineage>
</organism>
<evidence type="ECO:0000256" key="1">
    <source>
        <dbReference type="ARBA" id="ARBA00038349"/>
    </source>
</evidence>